<organism evidence="1 2">
    <name type="scientific">Pseudomonas phage PspYZU05</name>
    <dbReference type="NCBI Taxonomy" id="1983556"/>
    <lineage>
        <taxon>Viruses</taxon>
        <taxon>Duplodnaviria</taxon>
        <taxon>Heunggongvirae</taxon>
        <taxon>Uroviricota</taxon>
        <taxon>Caudoviricetes</taxon>
        <taxon>Pantevenvirales</taxon>
        <taxon>Straboviridae</taxon>
        <taxon>Jiangsuvirus</taxon>
        <taxon>Jiangsuvirus pspyzu05</taxon>
    </lineage>
</organism>
<evidence type="ECO:0000313" key="2">
    <source>
        <dbReference type="Proteomes" id="UP000247773"/>
    </source>
</evidence>
<name>A0A2U7N500_9CAUD</name>
<keyword evidence="2" id="KW-1185">Reference proteome</keyword>
<accession>A0A2U7N500</accession>
<reference evidence="1 2" key="1">
    <citation type="submission" date="2017-04" db="EMBL/GenBank/DDBJ databases">
        <title>Isolation of lytic bacteriophages infecting Pseudomonas strains for biocontrol of fish and shrimp spoilage during chilled storage.</title>
        <authorList>
            <person name="Yang Z."/>
            <person name="Tao X."/>
            <person name="Gao L."/>
            <person name="Rao S."/>
        </authorList>
    </citation>
    <scope>NUCLEOTIDE SEQUENCE [LARGE SCALE GENOMIC DNA]</scope>
</reference>
<proteinExistence type="predicted"/>
<dbReference type="Proteomes" id="UP000247773">
    <property type="component" value="Genome"/>
</dbReference>
<gene>
    <name evidence="1" type="ORF">PspYZU05_44</name>
</gene>
<evidence type="ECO:0000313" key="1">
    <source>
        <dbReference type="EMBL" id="ASD51996.1"/>
    </source>
</evidence>
<dbReference type="EMBL" id="KY971610">
    <property type="protein sequence ID" value="ASD51996.1"/>
    <property type="molecule type" value="Genomic_DNA"/>
</dbReference>
<protein>
    <submittedName>
        <fullName evidence="1">Uncharacterized protein</fullName>
    </submittedName>
</protein>
<sequence length="254" mass="29727">MNDIQVLLDTYKDLHGNPFKSSVDISESTLKNDVKYWLLNHNHATKDLISSVIDGIDLTKEVVEYFPSSSRITSIDVGAYIPFTEKGFIQIRDQMKSLTNLYLFIKDIKYALNDYVNDTNSVDMYSDFFVNSFLKGKDCIKRQTIDKIMHIIPERHKSPLRDERILQFLERALDVHLDVMDTMDFTKALSMFIVSNEPSYFKPVFTFENKVAIYEKGEESELHKVWSVFLSCDAESKNIELYLGHYRKNFIIWK</sequence>